<dbReference type="AlphaFoldDB" id="A0A0C9R0X7"/>
<name>A0A0C9R0X7_AMBAM</name>
<accession>A0A0C9R0X7</accession>
<evidence type="ECO:0000256" key="3">
    <source>
        <dbReference type="ARBA" id="ARBA00006958"/>
    </source>
</evidence>
<keyword evidence="4" id="KW-0540">Nuclease</keyword>
<dbReference type="GO" id="GO:0016787">
    <property type="term" value="F:hydrolase activity"/>
    <property type="evidence" value="ECO:0007669"/>
    <property type="project" value="UniProtKB-KW"/>
</dbReference>
<dbReference type="GO" id="GO:0046872">
    <property type="term" value="F:metal ion binding"/>
    <property type="evidence" value="ECO:0007669"/>
    <property type="project" value="UniProtKB-KW"/>
</dbReference>
<evidence type="ECO:0000256" key="7">
    <source>
        <dbReference type="ARBA" id="ARBA00023242"/>
    </source>
</evidence>
<keyword evidence="7" id="KW-0539">Nucleus</keyword>
<evidence type="ECO:0000256" key="6">
    <source>
        <dbReference type="ARBA" id="ARBA00022801"/>
    </source>
</evidence>
<evidence type="ECO:0000256" key="5">
    <source>
        <dbReference type="ARBA" id="ARBA00022723"/>
    </source>
</evidence>
<dbReference type="InterPro" id="IPR045249">
    <property type="entry name" value="HARBI1-like"/>
</dbReference>
<dbReference type="Pfam" id="PF13359">
    <property type="entry name" value="DDE_Tnp_4"/>
    <property type="match status" value="1"/>
</dbReference>
<feature type="domain" description="DDE Tnp4" evidence="8">
    <location>
        <begin position="1"/>
        <end position="122"/>
    </location>
</feature>
<keyword evidence="6" id="KW-0378">Hydrolase</keyword>
<protein>
    <submittedName>
        <fullName evidence="9">Putative nuclease harbi1-like protein</fullName>
    </submittedName>
</protein>
<feature type="non-terminal residue" evidence="9">
    <location>
        <position position="1"/>
    </location>
</feature>
<evidence type="ECO:0000256" key="2">
    <source>
        <dbReference type="ARBA" id="ARBA00004123"/>
    </source>
</evidence>
<evidence type="ECO:0000256" key="4">
    <source>
        <dbReference type="ARBA" id="ARBA00022722"/>
    </source>
</evidence>
<dbReference type="InterPro" id="IPR027806">
    <property type="entry name" value="HARBI1_dom"/>
</dbReference>
<organism evidence="9">
    <name type="scientific">Amblyomma americanum</name>
    <name type="common">Lone star tick</name>
    <dbReference type="NCBI Taxonomy" id="6943"/>
    <lineage>
        <taxon>Eukaryota</taxon>
        <taxon>Metazoa</taxon>
        <taxon>Ecdysozoa</taxon>
        <taxon>Arthropoda</taxon>
        <taxon>Chelicerata</taxon>
        <taxon>Arachnida</taxon>
        <taxon>Acari</taxon>
        <taxon>Parasitiformes</taxon>
        <taxon>Ixodida</taxon>
        <taxon>Ixodoidea</taxon>
        <taxon>Ixodidae</taxon>
        <taxon>Amblyomminae</taxon>
        <taxon>Amblyomma</taxon>
    </lineage>
</organism>
<reference evidence="9" key="1">
    <citation type="journal article" date="2015" name="PLoS ONE">
        <title>An Insight into the Sialome of the Lone Star Tick, Amblyomma americanum, with a Glimpse on Its Time Dependent Gene Expression.</title>
        <authorList>
            <person name="Karim S."/>
            <person name="Ribeiro J.M."/>
        </authorList>
    </citation>
    <scope>NUCLEOTIDE SEQUENCE</scope>
    <source>
        <tissue evidence="9">Salivary gland</tissue>
    </source>
</reference>
<comment type="cofactor">
    <cofactor evidence="1">
        <name>a divalent metal cation</name>
        <dbReference type="ChEBI" id="CHEBI:60240"/>
    </cofactor>
</comment>
<evidence type="ECO:0000313" key="9">
    <source>
        <dbReference type="EMBL" id="JAG90540.1"/>
    </source>
</evidence>
<dbReference type="PANTHER" id="PTHR22930">
    <property type="match status" value="1"/>
</dbReference>
<proteinExistence type="evidence at transcript level"/>
<evidence type="ECO:0000259" key="8">
    <source>
        <dbReference type="Pfam" id="PF13359"/>
    </source>
</evidence>
<dbReference type="GO" id="GO:0005634">
    <property type="term" value="C:nucleus"/>
    <property type="evidence" value="ECO:0007669"/>
    <property type="project" value="UniProtKB-SubCell"/>
</dbReference>
<evidence type="ECO:0000256" key="1">
    <source>
        <dbReference type="ARBA" id="ARBA00001968"/>
    </source>
</evidence>
<comment type="similarity">
    <text evidence="3">Belongs to the HARBI1 family.</text>
</comment>
<sequence>VQAITGPQMEFFDVVASWPGSTHDSRIFDNSRARFCYEEGTIPGVLLGDMGYACRPYLMTPLRESGLSGSPEHRYNKAQIKTRNTVERAFGIWKRRFPCLDMKLQINTRMSAVVITACAALHSFGRRRATEKMPPALLHTNTCNSRQPQPQLQLQPLPLDSQSGFRARGSIIRHHFTQN</sequence>
<comment type="subcellular location">
    <subcellularLocation>
        <location evidence="2">Nucleus</location>
    </subcellularLocation>
</comment>
<dbReference type="EMBL" id="GBZX01002200">
    <property type="protein sequence ID" value="JAG90540.1"/>
    <property type="molecule type" value="mRNA"/>
</dbReference>
<dbReference type="GO" id="GO:0004518">
    <property type="term" value="F:nuclease activity"/>
    <property type="evidence" value="ECO:0007669"/>
    <property type="project" value="UniProtKB-KW"/>
</dbReference>
<keyword evidence="5" id="KW-0479">Metal-binding</keyword>
<dbReference type="PANTHER" id="PTHR22930:SF289">
    <property type="entry name" value="DDE TNP4 DOMAIN-CONTAINING PROTEIN-RELATED"/>
    <property type="match status" value="1"/>
</dbReference>